<keyword evidence="2" id="KW-1185">Reference proteome</keyword>
<evidence type="ECO:0000313" key="2">
    <source>
        <dbReference type="Proteomes" id="UP000672032"/>
    </source>
</evidence>
<dbReference type="Proteomes" id="UP000672032">
    <property type="component" value="Chromosome 4"/>
</dbReference>
<name>A0A8A3PF76_9HELO</name>
<dbReference type="AlphaFoldDB" id="A0A8A3PF76"/>
<gene>
    <name evidence="1" type="ORF">DSL72_005380</name>
</gene>
<protein>
    <submittedName>
        <fullName evidence="1">Uncharacterized protein</fullName>
    </submittedName>
</protein>
<accession>A0A8A3PF76</accession>
<dbReference type="EMBL" id="CP063408">
    <property type="protein sequence ID" value="QSZ33808.1"/>
    <property type="molecule type" value="Genomic_DNA"/>
</dbReference>
<dbReference type="OrthoDB" id="3538929at2759"/>
<reference evidence="1" key="1">
    <citation type="submission" date="2020-10" db="EMBL/GenBank/DDBJ databases">
        <title>Genome Sequence of Monilinia vaccinii-corymbosi Sheds Light on Mummy Berry Disease Infection of Blueberry and Mating Type.</title>
        <authorList>
            <person name="Yow A.G."/>
            <person name="Zhang Y."/>
            <person name="Bansal K."/>
            <person name="Eacker S.M."/>
            <person name="Sullivan S."/>
            <person name="Liachko I."/>
            <person name="Cubeta M.A."/>
            <person name="Rollins J.A."/>
            <person name="Ashrafi H."/>
        </authorList>
    </citation>
    <scope>NUCLEOTIDE SEQUENCE</scope>
    <source>
        <strain evidence="1">RL-1</strain>
    </source>
</reference>
<proteinExistence type="predicted"/>
<evidence type="ECO:0000313" key="1">
    <source>
        <dbReference type="EMBL" id="QSZ33808.1"/>
    </source>
</evidence>
<organism evidence="1 2">
    <name type="scientific">Monilinia vaccinii-corymbosi</name>
    <dbReference type="NCBI Taxonomy" id="61207"/>
    <lineage>
        <taxon>Eukaryota</taxon>
        <taxon>Fungi</taxon>
        <taxon>Dikarya</taxon>
        <taxon>Ascomycota</taxon>
        <taxon>Pezizomycotina</taxon>
        <taxon>Leotiomycetes</taxon>
        <taxon>Helotiales</taxon>
        <taxon>Sclerotiniaceae</taxon>
        <taxon>Monilinia</taxon>
    </lineage>
</organism>
<sequence length="254" mass="29309">MLVTLVQIHTVSTHYLAFHNDAFISNKKETPKAGEAILTAIPGDFQMYGKFLAPGDVSTTESEAKLKSEKYWMLLKDSIPDEDSIIPSETTSSSLRQDSRTVNPPLPALAKEVLWYGHEKKFNRTHHIPYSPFITRYQKLSASVGQNEIDKRPPVPESSFTRWMEKDLQDAKHKKIAQLVSSQIKEFENAHVDHDRPIMSRQFEGSIWFNKAYDDAMIDYYDAREDQIELDNLRFMAWKAGARWRHAELSEYGL</sequence>